<sequence>MITTPYRILMGGAALATVACLAASPIEAQRAPAERVAPVPKGFVSLFDGRTLNGWRGDPAVWSVRDGAITSSSDKGLSHNTFLILNRPYANFEIRLKYRFVTRVGNSGLQFRSGQVEGNHVLAGMQSNITPANFSACGLPSCGEERFGMLYEELNRLEMVLLGERAVITRRQATTGGQGAIVRTVLGTTNPREAIIASIKPYPQWNEDVLIVHGNRIVHVINGLVAFDATDNDPLGAKDGLIGLQAHAGPPSTAQFKDLVIRPLTSFPDISRRFVTKPGPAPEPVRTQLNIKLEKAASN</sequence>
<feature type="chain" id="PRO_5046783744" evidence="1">
    <location>
        <begin position="23"/>
        <end position="299"/>
    </location>
</feature>
<keyword evidence="4" id="KW-1185">Reference proteome</keyword>
<dbReference type="RefSeq" id="WP_222987866.1">
    <property type="nucleotide sequence ID" value="NZ_JAINVV010000001.1"/>
</dbReference>
<feature type="signal peptide" evidence="1">
    <location>
        <begin position="1"/>
        <end position="22"/>
    </location>
</feature>
<evidence type="ECO:0000313" key="3">
    <source>
        <dbReference type="EMBL" id="MBY8820752.1"/>
    </source>
</evidence>
<dbReference type="Pfam" id="PF06439">
    <property type="entry name" value="3keto-disac_hyd"/>
    <property type="match status" value="1"/>
</dbReference>
<dbReference type="Gene3D" id="2.60.120.560">
    <property type="entry name" value="Exo-inulinase, domain 1"/>
    <property type="match status" value="1"/>
</dbReference>
<feature type="domain" description="3-keto-alpha-glucoside-1,2-lyase/3-keto-2-hydroxy-glucal hydratase" evidence="2">
    <location>
        <begin position="42"/>
        <end position="262"/>
    </location>
</feature>
<reference evidence="3 4" key="1">
    <citation type="submission" date="2021-08" db="EMBL/GenBank/DDBJ databases">
        <authorList>
            <person name="Tuo L."/>
        </authorList>
    </citation>
    <scope>NUCLEOTIDE SEQUENCE [LARGE SCALE GENOMIC DNA]</scope>
    <source>
        <strain evidence="3 4">JCM 31229</strain>
    </source>
</reference>
<keyword evidence="1" id="KW-0732">Signal</keyword>
<dbReference type="PROSITE" id="PS51257">
    <property type="entry name" value="PROKAR_LIPOPROTEIN"/>
    <property type="match status" value="1"/>
</dbReference>
<protein>
    <submittedName>
        <fullName evidence="3">DUF1080 domain-containing protein</fullName>
    </submittedName>
</protein>
<evidence type="ECO:0000313" key="4">
    <source>
        <dbReference type="Proteomes" id="UP000706039"/>
    </source>
</evidence>
<evidence type="ECO:0000256" key="1">
    <source>
        <dbReference type="SAM" id="SignalP"/>
    </source>
</evidence>
<name>A0ABS7PHH2_9SPHN</name>
<dbReference type="Proteomes" id="UP000706039">
    <property type="component" value="Unassembled WGS sequence"/>
</dbReference>
<accession>A0ABS7PHH2</accession>
<organism evidence="3 4">
    <name type="scientific">Sphingomonas colocasiae</name>
    <dbReference type="NCBI Taxonomy" id="1848973"/>
    <lineage>
        <taxon>Bacteria</taxon>
        <taxon>Pseudomonadati</taxon>
        <taxon>Pseudomonadota</taxon>
        <taxon>Alphaproteobacteria</taxon>
        <taxon>Sphingomonadales</taxon>
        <taxon>Sphingomonadaceae</taxon>
        <taxon>Sphingomonas</taxon>
    </lineage>
</organism>
<gene>
    <name evidence="3" type="ORF">K7G82_00515</name>
</gene>
<dbReference type="InterPro" id="IPR010496">
    <property type="entry name" value="AL/BT2_dom"/>
</dbReference>
<proteinExistence type="predicted"/>
<evidence type="ECO:0000259" key="2">
    <source>
        <dbReference type="Pfam" id="PF06439"/>
    </source>
</evidence>
<dbReference type="EMBL" id="JAINVV010000001">
    <property type="protein sequence ID" value="MBY8820752.1"/>
    <property type="molecule type" value="Genomic_DNA"/>
</dbReference>
<comment type="caution">
    <text evidence="3">The sequence shown here is derived from an EMBL/GenBank/DDBJ whole genome shotgun (WGS) entry which is preliminary data.</text>
</comment>